<feature type="compositionally biased region" description="Basic residues" evidence="1">
    <location>
        <begin position="371"/>
        <end position="381"/>
    </location>
</feature>
<feature type="compositionally biased region" description="Low complexity" evidence="1">
    <location>
        <begin position="802"/>
        <end position="820"/>
    </location>
</feature>
<accession>E1Z6Q2</accession>
<keyword evidence="3" id="KW-1185">Reference proteome</keyword>
<proteinExistence type="predicted"/>
<feature type="compositionally biased region" description="Gly residues" evidence="1">
    <location>
        <begin position="40"/>
        <end position="49"/>
    </location>
</feature>
<feature type="compositionally biased region" description="Basic and acidic residues" evidence="1">
    <location>
        <begin position="187"/>
        <end position="202"/>
    </location>
</feature>
<feature type="compositionally biased region" description="Basic residues" evidence="1">
    <location>
        <begin position="258"/>
        <end position="275"/>
    </location>
</feature>
<feature type="compositionally biased region" description="Low complexity" evidence="1">
    <location>
        <begin position="842"/>
        <end position="864"/>
    </location>
</feature>
<feature type="compositionally biased region" description="Basic and acidic residues" evidence="1">
    <location>
        <begin position="276"/>
        <end position="302"/>
    </location>
</feature>
<dbReference type="InParanoid" id="E1Z6Q2"/>
<dbReference type="RefSeq" id="XP_005850791.1">
    <property type="nucleotide sequence ID" value="XM_005850729.1"/>
</dbReference>
<feature type="compositionally biased region" description="Low complexity" evidence="1">
    <location>
        <begin position="760"/>
        <end position="772"/>
    </location>
</feature>
<feature type="compositionally biased region" description="Low complexity" evidence="1">
    <location>
        <begin position="125"/>
        <end position="134"/>
    </location>
</feature>
<dbReference type="KEGG" id="cvr:CHLNCDRAFT_140301"/>
<feature type="compositionally biased region" description="Basic and acidic residues" evidence="1">
    <location>
        <begin position="322"/>
        <end position="349"/>
    </location>
</feature>
<dbReference type="OrthoDB" id="10689698at2759"/>
<feature type="region of interest" description="Disordered" evidence="1">
    <location>
        <begin position="802"/>
        <end position="924"/>
    </location>
</feature>
<gene>
    <name evidence="2" type="ORF">CHLNCDRAFT_140301</name>
</gene>
<feature type="region of interest" description="Disordered" evidence="1">
    <location>
        <begin position="741"/>
        <end position="784"/>
    </location>
</feature>
<dbReference type="Proteomes" id="UP000008141">
    <property type="component" value="Unassembled WGS sequence"/>
</dbReference>
<feature type="region of interest" description="Disordered" evidence="1">
    <location>
        <begin position="253"/>
        <end position="435"/>
    </location>
</feature>
<evidence type="ECO:0000313" key="3">
    <source>
        <dbReference type="Proteomes" id="UP000008141"/>
    </source>
</evidence>
<dbReference type="GeneID" id="17358340"/>
<reference evidence="2 3" key="1">
    <citation type="journal article" date="2010" name="Plant Cell">
        <title>The Chlorella variabilis NC64A genome reveals adaptation to photosymbiosis, coevolution with viruses, and cryptic sex.</title>
        <authorList>
            <person name="Blanc G."/>
            <person name="Duncan G."/>
            <person name="Agarkova I."/>
            <person name="Borodovsky M."/>
            <person name="Gurnon J."/>
            <person name="Kuo A."/>
            <person name="Lindquist E."/>
            <person name="Lucas S."/>
            <person name="Pangilinan J."/>
            <person name="Polle J."/>
            <person name="Salamov A."/>
            <person name="Terry A."/>
            <person name="Yamada T."/>
            <person name="Dunigan D.D."/>
            <person name="Grigoriev I.V."/>
            <person name="Claverie J.M."/>
            <person name="Van Etten J.L."/>
        </authorList>
    </citation>
    <scope>NUCLEOTIDE SEQUENCE [LARGE SCALE GENOMIC DNA]</scope>
    <source>
        <strain evidence="2 3">NC64A</strain>
    </source>
</reference>
<feature type="compositionally biased region" description="Low complexity" evidence="1">
    <location>
        <begin position="900"/>
        <end position="914"/>
    </location>
</feature>
<feature type="compositionally biased region" description="Gly residues" evidence="1">
    <location>
        <begin position="214"/>
        <end position="226"/>
    </location>
</feature>
<feature type="compositionally biased region" description="Low complexity" evidence="1">
    <location>
        <begin position="396"/>
        <end position="414"/>
    </location>
</feature>
<sequence>MAQQQRERQAYGGATLQKSGFVTLGSAAPKENAVNEASASGGGAAGWSSGGDATAADDSYRNADSSAGASSSLVEKASWAGQSSPAMQAQPAPWEQPRGLNLREFPSLAAAAAVPQHPAHPHRPGSSAAAAESGAWDEDERGRGPTGAGQPQSTDRGRSREGGRPPLYEDGYGGGYSRGPPPFYGRHRGDLSPPREHRRFDGDEPPYSRYGGAPQHGGYHGGGGHAGWRDDSCDWQRHDSNLLPLCVLLHRFDGPPSRHTRHGVPPRDHGRRYGRPHPDNEADFHEPQPPRDRHYAVGRLERSPMGAEPRDPSLFPPPPAREFGDASDKTASRDGKRSRGKKQEGKKEAAAPAAQQPAVATAAPTAAAKQQRSKRATRGKKGSGQAAEDGVQQQEAAGDTASATSSGSKGQAARSRGRGRGKDGGEQLSASSAAEGAEGLAAGELAAELVLEAVAAPPAAEPLPADVPEMLSTAVGNSLPHGLVAAAVVGTAAGAQPEVPPLQTAPAIGAATATSTGMAPIMPAAFGWSSPLADEVAKLQLTAGGSAAQQDASLVAPLAPAAGDQLVANHMALLPTLGRDLREPSTLLQPTQRQQQDVLPMAVVPAAAPGIPSSADRMADVITSLPADLTLDLGAAAPGVPGVLASGNATSGTAPPASVPEAVQLFEGVVATPGFNFGSIASHHMQFGAVAAAFGQQQQPLGPGGGVDWSSPAPSPPPFVGAGLAPAAVFGRNAMSAPMQYGHPMQLPPPPGLSMGGPGAPYAGPPQHQLPQQRPPNPVQLEDPAAALPDDVFDVPIALPPQQQHIGGQQGQANGQGPRGRVFPNRNSRGRNTRYPQPQLPQQHSSGYGQQHGGYPPAGAAFPPHMAGWPSSQAPHFLPPQLVGPRQQQGSSGRGRGRGRNSQGGNRSNTGGRQMKPAPPQQQQ</sequence>
<feature type="compositionally biased region" description="Low complexity" evidence="1">
    <location>
        <begin position="350"/>
        <end position="370"/>
    </location>
</feature>
<evidence type="ECO:0000256" key="1">
    <source>
        <dbReference type="SAM" id="MobiDB-lite"/>
    </source>
</evidence>
<dbReference type="EMBL" id="GL433837">
    <property type="protein sequence ID" value="EFN58689.1"/>
    <property type="molecule type" value="Genomic_DNA"/>
</dbReference>
<dbReference type="AlphaFoldDB" id="E1Z6Q2"/>
<feature type="compositionally biased region" description="Polar residues" evidence="1">
    <location>
        <begin position="62"/>
        <end position="73"/>
    </location>
</feature>
<name>E1Z6Q2_CHLVA</name>
<protein>
    <submittedName>
        <fullName evidence="2">Uncharacterized protein</fullName>
    </submittedName>
</protein>
<organism evidence="3">
    <name type="scientific">Chlorella variabilis</name>
    <name type="common">Green alga</name>
    <dbReference type="NCBI Taxonomy" id="554065"/>
    <lineage>
        <taxon>Eukaryota</taxon>
        <taxon>Viridiplantae</taxon>
        <taxon>Chlorophyta</taxon>
        <taxon>core chlorophytes</taxon>
        <taxon>Trebouxiophyceae</taxon>
        <taxon>Chlorellales</taxon>
        <taxon>Chlorellaceae</taxon>
        <taxon>Chlorella clade</taxon>
        <taxon>Chlorella</taxon>
    </lineage>
</organism>
<evidence type="ECO:0000313" key="2">
    <source>
        <dbReference type="EMBL" id="EFN58689.1"/>
    </source>
</evidence>
<feature type="region of interest" description="Disordered" evidence="1">
    <location>
        <begin position="32"/>
        <end position="234"/>
    </location>
</feature>